<dbReference type="EMBL" id="MN740346">
    <property type="protein sequence ID" value="QHU01699.1"/>
    <property type="molecule type" value="Genomic_DNA"/>
</dbReference>
<sequence length="52" mass="6247">MNRNSNYFFLVYSHSVLYPIDTIIEFFEKIFKNKSNEDNYNESDSVSEKNNT</sequence>
<organism evidence="1">
    <name type="scientific">viral metagenome</name>
    <dbReference type="NCBI Taxonomy" id="1070528"/>
    <lineage>
        <taxon>unclassified sequences</taxon>
        <taxon>metagenomes</taxon>
        <taxon>organismal metagenomes</taxon>
    </lineage>
</organism>
<name>A0A6C0J7Q8_9ZZZZ</name>
<proteinExistence type="predicted"/>
<dbReference type="AlphaFoldDB" id="A0A6C0J7Q8"/>
<reference evidence="1" key="1">
    <citation type="journal article" date="2020" name="Nature">
        <title>Giant virus diversity and host interactions through global metagenomics.</title>
        <authorList>
            <person name="Schulz F."/>
            <person name="Roux S."/>
            <person name="Paez-Espino D."/>
            <person name="Jungbluth S."/>
            <person name="Walsh D.A."/>
            <person name="Denef V.J."/>
            <person name="McMahon K.D."/>
            <person name="Konstantinidis K.T."/>
            <person name="Eloe-Fadrosh E.A."/>
            <person name="Kyrpides N.C."/>
            <person name="Woyke T."/>
        </authorList>
    </citation>
    <scope>NUCLEOTIDE SEQUENCE</scope>
    <source>
        <strain evidence="1">GVMAG-M-3300025874-2</strain>
    </source>
</reference>
<protein>
    <submittedName>
        <fullName evidence="1">Uncharacterized protein</fullName>
    </submittedName>
</protein>
<accession>A0A6C0J7Q8</accession>
<evidence type="ECO:0000313" key="1">
    <source>
        <dbReference type="EMBL" id="QHU01699.1"/>
    </source>
</evidence>